<evidence type="ECO:0000313" key="2">
    <source>
        <dbReference type="Proteomes" id="UP000814140"/>
    </source>
</evidence>
<organism evidence="1 2">
    <name type="scientific">Artomyces pyxidatus</name>
    <dbReference type="NCBI Taxonomy" id="48021"/>
    <lineage>
        <taxon>Eukaryota</taxon>
        <taxon>Fungi</taxon>
        <taxon>Dikarya</taxon>
        <taxon>Basidiomycota</taxon>
        <taxon>Agaricomycotina</taxon>
        <taxon>Agaricomycetes</taxon>
        <taxon>Russulales</taxon>
        <taxon>Auriscalpiaceae</taxon>
        <taxon>Artomyces</taxon>
    </lineage>
</organism>
<comment type="caution">
    <text evidence="1">The sequence shown here is derived from an EMBL/GenBank/DDBJ whole genome shotgun (WGS) entry which is preliminary data.</text>
</comment>
<dbReference type="EMBL" id="MU277210">
    <property type="protein sequence ID" value="KAI0061824.1"/>
    <property type="molecule type" value="Genomic_DNA"/>
</dbReference>
<accession>A0ACB8SYZ4</accession>
<evidence type="ECO:0000313" key="1">
    <source>
        <dbReference type="EMBL" id="KAI0061824.1"/>
    </source>
</evidence>
<dbReference type="Proteomes" id="UP000814140">
    <property type="component" value="Unassembled WGS sequence"/>
</dbReference>
<protein>
    <submittedName>
        <fullName evidence="1">Uncharacterized protein</fullName>
    </submittedName>
</protein>
<reference evidence="1" key="2">
    <citation type="journal article" date="2022" name="New Phytol.">
        <title>Evolutionary transition to the ectomycorrhizal habit in the genomes of a hyperdiverse lineage of mushroom-forming fungi.</title>
        <authorList>
            <person name="Looney B."/>
            <person name="Miyauchi S."/>
            <person name="Morin E."/>
            <person name="Drula E."/>
            <person name="Courty P.E."/>
            <person name="Kohler A."/>
            <person name="Kuo A."/>
            <person name="LaButti K."/>
            <person name="Pangilinan J."/>
            <person name="Lipzen A."/>
            <person name="Riley R."/>
            <person name="Andreopoulos W."/>
            <person name="He G."/>
            <person name="Johnson J."/>
            <person name="Nolan M."/>
            <person name="Tritt A."/>
            <person name="Barry K.W."/>
            <person name="Grigoriev I.V."/>
            <person name="Nagy L.G."/>
            <person name="Hibbett D."/>
            <person name="Henrissat B."/>
            <person name="Matheny P.B."/>
            <person name="Labbe J."/>
            <person name="Martin F.M."/>
        </authorList>
    </citation>
    <scope>NUCLEOTIDE SEQUENCE</scope>
    <source>
        <strain evidence="1">HHB10654</strain>
    </source>
</reference>
<proteinExistence type="predicted"/>
<sequence length="209" mass="23316">MDSARGQNESDCYRLIIAERCHCSRSNRYGAVDLSALCPRGVGVRAARPKDGPSGTLPRTLCSQTSSHQQTTESPQPSRPQLLRPLPHPRPLPLPYPRLRPRPAQPPPPHAPPHSAHPTGTRKCSAASTCSSCPPSDSTSRRARRGTPQNRPSPPSNTRDTYRRDRPRRRRPGLDHSWTARGRWAGVERPDRYSRARSKGVPRRAPLQF</sequence>
<reference evidence="1" key="1">
    <citation type="submission" date="2021-03" db="EMBL/GenBank/DDBJ databases">
        <authorList>
            <consortium name="DOE Joint Genome Institute"/>
            <person name="Ahrendt S."/>
            <person name="Looney B.P."/>
            <person name="Miyauchi S."/>
            <person name="Morin E."/>
            <person name="Drula E."/>
            <person name="Courty P.E."/>
            <person name="Chicoki N."/>
            <person name="Fauchery L."/>
            <person name="Kohler A."/>
            <person name="Kuo A."/>
            <person name="Labutti K."/>
            <person name="Pangilinan J."/>
            <person name="Lipzen A."/>
            <person name="Riley R."/>
            <person name="Andreopoulos W."/>
            <person name="He G."/>
            <person name="Johnson J."/>
            <person name="Barry K.W."/>
            <person name="Grigoriev I.V."/>
            <person name="Nagy L."/>
            <person name="Hibbett D."/>
            <person name="Henrissat B."/>
            <person name="Matheny P.B."/>
            <person name="Labbe J."/>
            <person name="Martin F."/>
        </authorList>
    </citation>
    <scope>NUCLEOTIDE SEQUENCE</scope>
    <source>
        <strain evidence="1">HHB10654</strain>
    </source>
</reference>
<name>A0ACB8SYZ4_9AGAM</name>
<gene>
    <name evidence="1" type="ORF">BV25DRAFT_708415</name>
</gene>
<keyword evidence="2" id="KW-1185">Reference proteome</keyword>